<keyword evidence="2" id="KW-1185">Reference proteome</keyword>
<reference evidence="1" key="1">
    <citation type="journal article" date="2021" name="Nat. Commun.">
        <title>Genetic determinants of endophytism in the Arabidopsis root mycobiome.</title>
        <authorList>
            <person name="Mesny F."/>
            <person name="Miyauchi S."/>
            <person name="Thiergart T."/>
            <person name="Pickel B."/>
            <person name="Atanasova L."/>
            <person name="Karlsson M."/>
            <person name="Huettel B."/>
            <person name="Barry K.W."/>
            <person name="Haridas S."/>
            <person name="Chen C."/>
            <person name="Bauer D."/>
            <person name="Andreopoulos W."/>
            <person name="Pangilinan J."/>
            <person name="LaButti K."/>
            <person name="Riley R."/>
            <person name="Lipzen A."/>
            <person name="Clum A."/>
            <person name="Drula E."/>
            <person name="Henrissat B."/>
            <person name="Kohler A."/>
            <person name="Grigoriev I.V."/>
            <person name="Martin F.M."/>
            <person name="Hacquard S."/>
        </authorList>
    </citation>
    <scope>NUCLEOTIDE SEQUENCE</scope>
    <source>
        <strain evidence="1">FSSC 5 MPI-SDFR-AT-0091</strain>
    </source>
</reference>
<accession>A0A9P9RAG1</accession>
<dbReference type="Proteomes" id="UP000736672">
    <property type="component" value="Unassembled WGS sequence"/>
</dbReference>
<dbReference type="AlphaFoldDB" id="A0A9P9RAG1"/>
<dbReference type="InterPro" id="IPR011009">
    <property type="entry name" value="Kinase-like_dom_sf"/>
</dbReference>
<dbReference type="SUPFAM" id="SSF56112">
    <property type="entry name" value="Protein kinase-like (PK-like)"/>
    <property type="match status" value="1"/>
</dbReference>
<organism evidence="1 2">
    <name type="scientific">Fusarium solani</name>
    <name type="common">Filamentous fungus</name>
    <dbReference type="NCBI Taxonomy" id="169388"/>
    <lineage>
        <taxon>Eukaryota</taxon>
        <taxon>Fungi</taxon>
        <taxon>Dikarya</taxon>
        <taxon>Ascomycota</taxon>
        <taxon>Pezizomycotina</taxon>
        <taxon>Sordariomycetes</taxon>
        <taxon>Hypocreomycetidae</taxon>
        <taxon>Hypocreales</taxon>
        <taxon>Nectriaceae</taxon>
        <taxon>Fusarium</taxon>
        <taxon>Fusarium solani species complex</taxon>
    </lineage>
</organism>
<proteinExistence type="predicted"/>
<sequence>MTGIELPKFKIPGEPDRYRLTAAGGRKEPTPSLQTVQFWFRTRLVSATGRAVDRYHPNVLRLRVDPSPLQRFIHGVVGFFPHLVRSFVERVFPEWFLPTNIVLKTERQGKEEEHGDADELMDTEIQAYKQLKPVQGVVVPVYYGQVRRNGFRSIIIQDVGGASLREPAGMLLEFEELARLLEECYVAIASFGVRLEDTQLGNFILVDGRVTAIDLEMVTFGQTKEQLRHAMYVAITGLLETYRDHRKFLRREGWLEAA</sequence>
<evidence type="ECO:0000313" key="2">
    <source>
        <dbReference type="Proteomes" id="UP000736672"/>
    </source>
</evidence>
<name>A0A9P9RAG1_FUSSL</name>
<evidence type="ECO:0008006" key="3">
    <source>
        <dbReference type="Google" id="ProtNLM"/>
    </source>
</evidence>
<comment type="caution">
    <text evidence="1">The sequence shown here is derived from an EMBL/GenBank/DDBJ whole genome shotgun (WGS) entry which is preliminary data.</text>
</comment>
<evidence type="ECO:0000313" key="1">
    <source>
        <dbReference type="EMBL" id="KAH7271629.1"/>
    </source>
</evidence>
<gene>
    <name evidence="1" type="ORF">B0J15DRAFT_576719</name>
</gene>
<dbReference type="OrthoDB" id="2942798at2759"/>
<protein>
    <recommendedName>
        <fullName evidence="3">Protein kinase domain-containing protein</fullName>
    </recommendedName>
</protein>
<dbReference type="EMBL" id="JAGTJS010000004">
    <property type="protein sequence ID" value="KAH7271629.1"/>
    <property type="molecule type" value="Genomic_DNA"/>
</dbReference>